<dbReference type="Proteomes" id="UP000054776">
    <property type="component" value="Unassembled WGS sequence"/>
</dbReference>
<protein>
    <submittedName>
        <fullName evidence="1">Uncharacterized protein</fullName>
    </submittedName>
</protein>
<comment type="caution">
    <text evidence="1">The sequence shown here is derived from an EMBL/GenBank/DDBJ whole genome shotgun (WGS) entry which is preliminary data.</text>
</comment>
<name>A0A0V0Z428_TRISP</name>
<organism evidence="1 2">
    <name type="scientific">Trichinella spiralis</name>
    <name type="common">Trichina worm</name>
    <dbReference type="NCBI Taxonomy" id="6334"/>
    <lineage>
        <taxon>Eukaryota</taxon>
        <taxon>Metazoa</taxon>
        <taxon>Ecdysozoa</taxon>
        <taxon>Nematoda</taxon>
        <taxon>Enoplea</taxon>
        <taxon>Dorylaimia</taxon>
        <taxon>Trichinellida</taxon>
        <taxon>Trichinellidae</taxon>
        <taxon>Trichinella</taxon>
    </lineage>
</organism>
<proteinExistence type="predicted"/>
<reference evidence="1 2" key="1">
    <citation type="submission" date="2015-01" db="EMBL/GenBank/DDBJ databases">
        <title>Evolution of Trichinella species and genotypes.</title>
        <authorList>
            <person name="Korhonen P.K."/>
            <person name="Edoardo P."/>
            <person name="Giuseppe L.R."/>
            <person name="Gasser R.B."/>
        </authorList>
    </citation>
    <scope>NUCLEOTIDE SEQUENCE [LARGE SCALE GENOMIC DNA]</scope>
    <source>
        <strain evidence="1">ISS3</strain>
    </source>
</reference>
<dbReference type="InParanoid" id="A0A0V0Z428"/>
<evidence type="ECO:0000313" key="2">
    <source>
        <dbReference type="Proteomes" id="UP000054776"/>
    </source>
</evidence>
<gene>
    <name evidence="1" type="ORF">T01_10878</name>
</gene>
<accession>A0A0V0Z428</accession>
<evidence type="ECO:0000313" key="1">
    <source>
        <dbReference type="EMBL" id="KRY06842.1"/>
    </source>
</evidence>
<keyword evidence="2" id="KW-1185">Reference proteome</keyword>
<dbReference type="EMBL" id="JYDH01002965">
    <property type="protein sequence ID" value="KRY06842.1"/>
    <property type="molecule type" value="Genomic_DNA"/>
</dbReference>
<sequence>MFLRFSKNVAWETNPYLLNKRHLKFACAYLNTQQSSPSGTPLKRHQDS</sequence>
<dbReference type="OrthoDB" id="5925604at2759"/>
<dbReference type="AlphaFoldDB" id="A0A0V0Z428"/>